<comment type="caution">
    <text evidence="1">The sequence shown here is derived from an EMBL/GenBank/DDBJ whole genome shotgun (WGS) entry which is preliminary data.</text>
</comment>
<dbReference type="Proteomes" id="UP001180825">
    <property type="component" value="Unassembled WGS sequence"/>
</dbReference>
<proteinExistence type="predicted"/>
<reference evidence="1 2" key="1">
    <citation type="submission" date="2023-07" db="EMBL/GenBank/DDBJ databases">
        <title>Sorghum-associated microbial communities from plants grown in Nebraska, USA.</title>
        <authorList>
            <person name="Schachtman D."/>
        </authorList>
    </citation>
    <scope>NUCLEOTIDE SEQUENCE [LARGE SCALE GENOMIC DNA]</scope>
    <source>
        <strain evidence="1 2">BE316</strain>
    </source>
</reference>
<evidence type="ECO:0000313" key="2">
    <source>
        <dbReference type="Proteomes" id="UP001180825"/>
    </source>
</evidence>
<dbReference type="EMBL" id="JAVDXV010000007">
    <property type="protein sequence ID" value="MDR7334319.1"/>
    <property type="molecule type" value="Genomic_DNA"/>
</dbReference>
<dbReference type="RefSeq" id="WP_310330661.1">
    <property type="nucleotide sequence ID" value="NZ_JAVDXV010000007.1"/>
</dbReference>
<organism evidence="1 2">
    <name type="scientific">Roseateles asaccharophilus</name>
    <dbReference type="NCBI Taxonomy" id="582607"/>
    <lineage>
        <taxon>Bacteria</taxon>
        <taxon>Pseudomonadati</taxon>
        <taxon>Pseudomonadota</taxon>
        <taxon>Betaproteobacteria</taxon>
        <taxon>Burkholderiales</taxon>
        <taxon>Sphaerotilaceae</taxon>
        <taxon>Roseateles</taxon>
    </lineage>
</organism>
<sequence>MNEYTKDRLREELIAAAERLFADQLRRWKEAGLDVQKTVDLTPKKDGRHSGSVTFLVPSSGTVKSDTLTFDYVPRALGVDAHWQVWSRPGD</sequence>
<keyword evidence="2" id="KW-1185">Reference proteome</keyword>
<name>A0ABU2AAU3_9BURK</name>
<protein>
    <submittedName>
        <fullName evidence="1">Uncharacterized protein</fullName>
    </submittedName>
</protein>
<accession>A0ABU2AAU3</accession>
<gene>
    <name evidence="1" type="ORF">J2X21_003475</name>
</gene>
<evidence type="ECO:0000313" key="1">
    <source>
        <dbReference type="EMBL" id="MDR7334319.1"/>
    </source>
</evidence>